<evidence type="ECO:0000313" key="2">
    <source>
        <dbReference type="Proteomes" id="UP000182631"/>
    </source>
</evidence>
<reference evidence="2" key="1">
    <citation type="submission" date="2016-02" db="EMBL/GenBank/DDBJ databases">
        <authorList>
            <person name="liu f."/>
        </authorList>
    </citation>
    <scope>NUCLEOTIDE SEQUENCE [LARGE SCALE GENOMIC DNA]</scope>
</reference>
<accession>A0A164Z6F7</accession>
<proteinExistence type="predicted"/>
<dbReference type="EMBL" id="FITM01000153">
    <property type="protein sequence ID" value="SAY39328.1"/>
    <property type="molecule type" value="Genomic_DNA"/>
</dbReference>
<dbReference type="Proteomes" id="UP000182631">
    <property type="component" value="Unassembled WGS sequence"/>
</dbReference>
<name>A0A164Z6F7_9SYNE</name>
<gene>
    <name evidence="1" type="ORF">FLM9_1416</name>
</gene>
<evidence type="ECO:0000313" key="1">
    <source>
        <dbReference type="EMBL" id="SAY39328.1"/>
    </source>
</evidence>
<keyword evidence="2" id="KW-1185">Reference proteome</keyword>
<organism evidence="1 2">
    <name type="scientific">Candidatus Synechococcus spongiarum</name>
    <dbReference type="NCBI Taxonomy" id="431041"/>
    <lineage>
        <taxon>Bacteria</taxon>
        <taxon>Bacillati</taxon>
        <taxon>Cyanobacteriota</taxon>
        <taxon>Cyanophyceae</taxon>
        <taxon>Synechococcales</taxon>
        <taxon>Synechococcaceae</taxon>
        <taxon>Synechococcus</taxon>
    </lineage>
</organism>
<sequence>MGWTGRRIYNLNLFYAIRGLTLVHHNVASAAKVKLPLH</sequence>
<protein>
    <submittedName>
        <fullName evidence="1">Uncharacterized protein</fullName>
    </submittedName>
</protein>
<dbReference type="AlphaFoldDB" id="A0A164Z6F7"/>